<sequence>MDKNNSARSFASHDSEQYDSPMKSTVNAFFQKKMIINIILGFIYFTITDSGREFSPQVNGVLHKAIHRKG</sequence>
<gene>
    <name evidence="2" type="ORF">AV903_13185</name>
</gene>
<organism evidence="2 3">
    <name type="scientific">Erwinia tracheiphila</name>
    <dbReference type="NCBI Taxonomy" id="65700"/>
    <lineage>
        <taxon>Bacteria</taxon>
        <taxon>Pseudomonadati</taxon>
        <taxon>Pseudomonadota</taxon>
        <taxon>Gammaproteobacteria</taxon>
        <taxon>Enterobacterales</taxon>
        <taxon>Erwiniaceae</taxon>
        <taxon>Erwinia</taxon>
    </lineage>
</organism>
<dbReference type="Proteomes" id="UP000264980">
    <property type="component" value="Chromosome"/>
</dbReference>
<evidence type="ECO:0000313" key="2">
    <source>
        <dbReference type="EMBL" id="AXF76778.1"/>
    </source>
</evidence>
<evidence type="ECO:0000313" key="3">
    <source>
        <dbReference type="Proteomes" id="UP000264980"/>
    </source>
</evidence>
<evidence type="ECO:0000256" key="1">
    <source>
        <dbReference type="SAM" id="MobiDB-lite"/>
    </source>
</evidence>
<reference evidence="2 3" key="1">
    <citation type="submission" date="2016-01" db="EMBL/GenBank/DDBJ databases">
        <authorList>
            <person name="Oliw E.H."/>
        </authorList>
    </citation>
    <scope>NUCLEOTIDE SEQUENCE [LARGE SCALE GENOMIC DNA]</scope>
    <source>
        <strain evidence="2 3">MDcuke</strain>
    </source>
</reference>
<dbReference type="AlphaFoldDB" id="A0A345CTL1"/>
<feature type="compositionally biased region" description="Basic and acidic residues" evidence="1">
    <location>
        <begin position="1"/>
        <end position="16"/>
    </location>
</feature>
<proteinExistence type="predicted"/>
<dbReference type="EMBL" id="CP013970">
    <property type="protein sequence ID" value="AXF76778.1"/>
    <property type="molecule type" value="Genomic_DNA"/>
</dbReference>
<feature type="region of interest" description="Disordered" evidence="1">
    <location>
        <begin position="1"/>
        <end position="20"/>
    </location>
</feature>
<protein>
    <submittedName>
        <fullName evidence="2">Uncharacterized protein</fullName>
    </submittedName>
</protein>
<name>A0A345CTL1_9GAMM</name>
<dbReference type="RefSeq" id="WP_233480166.1">
    <property type="nucleotide sequence ID" value="NZ_CP013970.1"/>
</dbReference>
<accession>A0A345CTL1</accession>